<keyword evidence="3" id="KW-1185">Reference proteome</keyword>
<accession>A0AAE1ADS3</accession>
<proteinExistence type="predicted"/>
<dbReference type="Proteomes" id="UP001283361">
    <property type="component" value="Unassembled WGS sequence"/>
</dbReference>
<evidence type="ECO:0000313" key="3">
    <source>
        <dbReference type="Proteomes" id="UP001283361"/>
    </source>
</evidence>
<reference evidence="2" key="1">
    <citation type="journal article" date="2023" name="G3 (Bethesda)">
        <title>A reference genome for the long-term kleptoplast-retaining sea slug Elysia crispata morphotype clarki.</title>
        <authorList>
            <person name="Eastman K.E."/>
            <person name="Pendleton A.L."/>
            <person name="Shaikh M.A."/>
            <person name="Suttiyut T."/>
            <person name="Ogas R."/>
            <person name="Tomko P."/>
            <person name="Gavelis G."/>
            <person name="Widhalm J.R."/>
            <person name="Wisecaver J.H."/>
        </authorList>
    </citation>
    <scope>NUCLEOTIDE SEQUENCE</scope>
    <source>
        <strain evidence="2">ECLA1</strain>
    </source>
</reference>
<gene>
    <name evidence="2" type="ORF">RRG08_060043</name>
</gene>
<name>A0AAE1ADS3_9GAST</name>
<evidence type="ECO:0000256" key="1">
    <source>
        <dbReference type="SAM" id="Phobius"/>
    </source>
</evidence>
<protein>
    <submittedName>
        <fullName evidence="2">Uncharacterized protein</fullName>
    </submittedName>
</protein>
<sequence>MWVNVPNRDTRKFRWLSDFLVTIAALVYVTLQYHAILPQTALDQKVLITRARSKVIFVEPMSRTWEHEHVGQTIFSFHGAVRKRSLQLSRPLGQSRVSLVTQGVFYKDEAVSTSVLVLRLLGNPRSLLQRRSFLGLCVSPASPR</sequence>
<evidence type="ECO:0000313" key="2">
    <source>
        <dbReference type="EMBL" id="KAK3785979.1"/>
    </source>
</evidence>
<keyword evidence="1" id="KW-1133">Transmembrane helix</keyword>
<feature type="transmembrane region" description="Helical" evidence="1">
    <location>
        <begin position="15"/>
        <end position="35"/>
    </location>
</feature>
<keyword evidence="1" id="KW-0812">Transmembrane</keyword>
<dbReference type="AlphaFoldDB" id="A0AAE1ADS3"/>
<dbReference type="EMBL" id="JAWDGP010002037">
    <property type="protein sequence ID" value="KAK3785979.1"/>
    <property type="molecule type" value="Genomic_DNA"/>
</dbReference>
<keyword evidence="1" id="KW-0472">Membrane</keyword>
<comment type="caution">
    <text evidence="2">The sequence shown here is derived from an EMBL/GenBank/DDBJ whole genome shotgun (WGS) entry which is preliminary data.</text>
</comment>
<organism evidence="2 3">
    <name type="scientific">Elysia crispata</name>
    <name type="common">lettuce slug</name>
    <dbReference type="NCBI Taxonomy" id="231223"/>
    <lineage>
        <taxon>Eukaryota</taxon>
        <taxon>Metazoa</taxon>
        <taxon>Spiralia</taxon>
        <taxon>Lophotrochozoa</taxon>
        <taxon>Mollusca</taxon>
        <taxon>Gastropoda</taxon>
        <taxon>Heterobranchia</taxon>
        <taxon>Euthyneura</taxon>
        <taxon>Panpulmonata</taxon>
        <taxon>Sacoglossa</taxon>
        <taxon>Placobranchoidea</taxon>
        <taxon>Plakobranchidae</taxon>
        <taxon>Elysia</taxon>
    </lineage>
</organism>